<dbReference type="PANTHER" id="PTHR23253:SF78">
    <property type="entry name" value="EUKARYOTIC TRANSLATION INITIATION FACTOR 4G1, ISOFORM B-RELATED"/>
    <property type="match status" value="1"/>
</dbReference>
<evidence type="ECO:0000259" key="7">
    <source>
        <dbReference type="PROSITE" id="PS51363"/>
    </source>
</evidence>
<comment type="caution">
    <text evidence="9">The sequence shown here is derived from an EMBL/GenBank/DDBJ whole genome shotgun (WGS) entry which is preliminary data.</text>
</comment>
<evidence type="ECO:0000256" key="4">
    <source>
        <dbReference type="ARBA" id="ARBA00022845"/>
    </source>
</evidence>
<feature type="region of interest" description="Disordered" evidence="6">
    <location>
        <begin position="1"/>
        <end position="136"/>
    </location>
</feature>
<dbReference type="InterPro" id="IPR003890">
    <property type="entry name" value="MIF4G-like_typ-3"/>
</dbReference>
<evidence type="ECO:0000256" key="6">
    <source>
        <dbReference type="SAM" id="MobiDB-lite"/>
    </source>
</evidence>
<evidence type="ECO:0000259" key="8">
    <source>
        <dbReference type="PROSITE" id="PS51366"/>
    </source>
</evidence>
<feature type="region of interest" description="Disordered" evidence="6">
    <location>
        <begin position="254"/>
        <end position="284"/>
    </location>
</feature>
<dbReference type="Proteomes" id="UP001329430">
    <property type="component" value="Chromosome 3"/>
</dbReference>
<dbReference type="SMART" id="SM00543">
    <property type="entry name" value="MIF4G"/>
    <property type="match status" value="1"/>
</dbReference>
<dbReference type="PROSITE" id="PS51363">
    <property type="entry name" value="W2"/>
    <property type="match status" value="1"/>
</dbReference>
<feature type="compositionally biased region" description="Pro residues" evidence="6">
    <location>
        <begin position="215"/>
        <end position="226"/>
    </location>
</feature>
<dbReference type="Pfam" id="PF21140">
    <property type="entry name" value="eIF4G1-like_eIF4E-bd"/>
    <property type="match status" value="1"/>
</dbReference>
<feature type="region of interest" description="Disordered" evidence="6">
    <location>
        <begin position="747"/>
        <end position="766"/>
    </location>
</feature>
<dbReference type="SMART" id="SM00544">
    <property type="entry name" value="MA3"/>
    <property type="match status" value="1"/>
</dbReference>
<dbReference type="FunFam" id="1.25.40.180:FF:000042">
    <property type="entry name" value="Eukaryotic translation initiation factor 4 gamma"/>
    <property type="match status" value="1"/>
</dbReference>
<reference evidence="9 10" key="1">
    <citation type="journal article" date="2024" name="Insects">
        <title>An Improved Chromosome-Level Genome Assembly of the Firefly Pyrocoelia pectoralis.</title>
        <authorList>
            <person name="Fu X."/>
            <person name="Meyer-Rochow V.B."/>
            <person name="Ballantyne L."/>
            <person name="Zhu X."/>
        </authorList>
    </citation>
    <scope>NUCLEOTIDE SEQUENCE [LARGE SCALE GENOMIC DNA]</scope>
    <source>
        <strain evidence="9">XCY_ONT2</strain>
    </source>
</reference>
<dbReference type="InterPro" id="IPR016024">
    <property type="entry name" value="ARM-type_fold"/>
</dbReference>
<dbReference type="InterPro" id="IPR003891">
    <property type="entry name" value="Initiation_fac_eIF4g_MI"/>
</dbReference>
<keyword evidence="5" id="KW-0648">Protein biosynthesis</keyword>
<feature type="compositionally biased region" description="Polar residues" evidence="6">
    <location>
        <begin position="70"/>
        <end position="92"/>
    </location>
</feature>
<feature type="compositionally biased region" description="Pro residues" evidence="6">
    <location>
        <begin position="553"/>
        <end position="562"/>
    </location>
</feature>
<feature type="compositionally biased region" description="Low complexity" evidence="6">
    <location>
        <begin position="205"/>
        <end position="214"/>
    </location>
</feature>
<dbReference type="InterPro" id="IPR049485">
    <property type="entry name" value="eIF4G1-like_eIF4E-bd"/>
</dbReference>
<feature type="compositionally biased region" description="Polar residues" evidence="6">
    <location>
        <begin position="442"/>
        <end position="456"/>
    </location>
</feature>
<feature type="domain" description="MI" evidence="8">
    <location>
        <begin position="1302"/>
        <end position="1424"/>
    </location>
</feature>
<dbReference type="InterPro" id="IPR003307">
    <property type="entry name" value="W2_domain"/>
</dbReference>
<feature type="region of interest" description="Disordered" evidence="6">
    <location>
        <begin position="442"/>
        <end position="575"/>
    </location>
</feature>
<dbReference type="CDD" id="cd11559">
    <property type="entry name" value="W2_eIF4G1_like"/>
    <property type="match status" value="1"/>
</dbReference>
<dbReference type="GO" id="GO:0003729">
    <property type="term" value="F:mRNA binding"/>
    <property type="evidence" value="ECO:0007669"/>
    <property type="project" value="TreeGrafter"/>
</dbReference>
<protein>
    <submittedName>
        <fullName evidence="9">Uncharacterized protein</fullName>
    </submittedName>
</protein>
<feature type="compositionally biased region" description="Basic and acidic residues" evidence="6">
    <location>
        <begin position="460"/>
        <end position="474"/>
    </location>
</feature>
<dbReference type="Pfam" id="PF02847">
    <property type="entry name" value="MA3"/>
    <property type="match status" value="1"/>
</dbReference>
<dbReference type="SUPFAM" id="SSF48371">
    <property type="entry name" value="ARM repeat"/>
    <property type="match status" value="3"/>
</dbReference>
<comment type="similarity">
    <text evidence="1">Belongs to the eukaryotic initiation factor 4G family.</text>
</comment>
<feature type="compositionally biased region" description="Low complexity" evidence="6">
    <location>
        <begin position="103"/>
        <end position="118"/>
    </location>
</feature>
<dbReference type="GO" id="GO:0016281">
    <property type="term" value="C:eukaryotic translation initiation factor 4F complex"/>
    <property type="evidence" value="ECO:0007669"/>
    <property type="project" value="TreeGrafter"/>
</dbReference>
<feature type="compositionally biased region" description="Polar residues" evidence="6">
    <location>
        <begin position="790"/>
        <end position="805"/>
    </location>
</feature>
<evidence type="ECO:0000256" key="5">
    <source>
        <dbReference type="ARBA" id="ARBA00022917"/>
    </source>
</evidence>
<feature type="region of interest" description="Disordered" evidence="6">
    <location>
        <begin position="378"/>
        <end position="424"/>
    </location>
</feature>
<feature type="region of interest" description="Disordered" evidence="6">
    <location>
        <begin position="1224"/>
        <end position="1292"/>
    </location>
</feature>
<dbReference type="EMBL" id="JAVRBK010000003">
    <property type="protein sequence ID" value="KAK5645721.1"/>
    <property type="molecule type" value="Genomic_DNA"/>
</dbReference>
<feature type="compositionally biased region" description="Basic and acidic residues" evidence="6">
    <location>
        <begin position="383"/>
        <end position="420"/>
    </location>
</feature>
<feature type="compositionally biased region" description="Polar residues" evidence="6">
    <location>
        <begin position="499"/>
        <end position="514"/>
    </location>
</feature>
<dbReference type="Gene3D" id="1.25.40.180">
    <property type="match status" value="3"/>
</dbReference>
<accession>A0AAN7VI35</accession>
<name>A0AAN7VI35_9COLE</name>
<evidence type="ECO:0000313" key="10">
    <source>
        <dbReference type="Proteomes" id="UP001329430"/>
    </source>
</evidence>
<feature type="compositionally biased region" description="Pro residues" evidence="6">
    <location>
        <begin position="1279"/>
        <end position="1292"/>
    </location>
</feature>
<sequence>MSTNQKQAPSVVPQPQPRYAQGSYMSQRPTTPQRTDGYHVAAPQSFVQQQPQPQPNNQVQPLRMPPAGPPTQSSTPPNTDLKVQSMSQQSMSLAYVPQAPRGPSSQSFFSRPQQQTTQNPRMANHRQGQPQPIFSSASPSYLQVQTLQPTVYLPGQYYSNQRTQFLSGFQMLPNQHVYTYAQTPQSQTQPFIYNPQILQRSYPSIAATPPNTTQQPPPNMPIPQPPTMHNSGSKKRRSFAIPVIDPVSGKDKLSELYEEQSEESLSHPPSGESSARETPQPPITSNCKEIQAVFAKKVAQAISKDEAPIGEELDQQQIIEHVSFATYPQPSSIHFPKYDTIVQSSKLQAATKEFVPAGLTKETTPVVSAITDAEEVTINTSNKQKDRDSPAKGRTKIREQIAPREPKDSVKEAPLKDIVNDKPISSFEIKQNDLPVLNVASSNTKDAPISSSSVVASTVLRDDKKVSRKEKVEIKNLPPSSVTATPPEDSSDKTIVISPPSQQISEVSVTNAKSKNAHKGKEVQKQPPPSQQQQQSVPPVPQPPAVETVVQQQPPPPPPPTTIPISQPLKQSNKNNKMRELNMKGALKEGTDMDAFNDNAALEDSTNANHPSSVNNEYININNTNNVMLNNNSTPVINSIEQTETKDIMTINTAPETKVLPKNKVDVTDIVKESPKVAKPEPESEDEPDCAVSENEKLVQVKNEVNTKAANDIELIKPSLPYNEDQWSPLNPDGKKVYGKEFLMALRTDPKSNQKPDNLPEDILANDERGRVGEISRFQSVGRVADFVPSFSNNSHPNRSSSQRGNIPKRKSQQGQVGGNNKGSKSSSNRVTISLKEDVKLRETENAWKPARFVLKLYKKVRGVLNKLTPQKYHTLLEQIKNFSIDTTERLQGVIDLVFEKAVDEPNFSVAYATLCSNLALLQVPATGSSKKDGTEFVNFRKLLITRCQLEFEKNSIDETERNRKVKEIEECTDVEKKKDLSLDLDDYDRRLRMKSVGNIRFIGELFKQNMLTVNIMVRCLNNLLNTKNEESLECLCKLLTTVGKELETKNEDLSPLFNAMKQLADKKHGSISSRVRFMIQDVIDLRLSKWVPRRQDLNPKTMDQIQKEAENEQLNIQAMNAAMPPVLPGRRDDRGSLGSNNINASSDKKRRNPNPEEWSIPSSRNNKTQLFSVKADKFRHINTVNDAPLGSKHLFGGWREGSGGKVSNSVMNTSNTYAVLASMEEKPGSRQGGDYQLKSSMEQRYNRPSYEEGRGSRSGSQHRSRDNSATTQRNIPPTITPAPKPSPVLPIVPSPAIDPELLERKIKNILDEYLNDFCLQDSNDDIKSSIPSEALPQFVSNGYMHVLERSHTSRSKTGSLFAYLIQAGTLSVQDFCAGLEVVLAEAEELIIDIPKVWDYVAELIVPLLYDNAITFRDLQKCFSLIISSGHASQVLTNMFNLIIQEKGPNFLQNSWNSSGQKLSDYMPESQVDSFVKDNSFAFMVGNDSGQLSPNHNSQFAQKKLTYEEIENRLLSFFKLNTSFDDINNWITANVGEAVKENQFIRVLATAIFTYAIVNKKLTEDNLVKKYNYFYKYVDGNQKYELQCLYALQSLLNKLEYPGGILLQIFSRLYDDSMFAQESFIAWEECKDLAEQGGKGVALKQLTSFFTQMKEGDEESSSEEEPSAV</sequence>
<keyword evidence="4" id="KW-0810">Translation regulation</keyword>
<dbReference type="GO" id="GO:0003743">
    <property type="term" value="F:translation initiation factor activity"/>
    <property type="evidence" value="ECO:0007669"/>
    <property type="project" value="UniProtKB-KW"/>
</dbReference>
<dbReference type="SMART" id="SM00515">
    <property type="entry name" value="eIF5C"/>
    <property type="match status" value="1"/>
</dbReference>
<dbReference type="GO" id="GO:0006417">
    <property type="term" value="P:regulation of translation"/>
    <property type="evidence" value="ECO:0007669"/>
    <property type="project" value="UniProtKB-KW"/>
</dbReference>
<keyword evidence="2" id="KW-0396">Initiation factor</keyword>
<dbReference type="Pfam" id="PF02854">
    <property type="entry name" value="MIF4G"/>
    <property type="match status" value="1"/>
</dbReference>
<gene>
    <name evidence="9" type="ORF">RI129_004185</name>
</gene>
<keyword evidence="3" id="KW-0597">Phosphoprotein</keyword>
<proteinExistence type="inferred from homology"/>
<dbReference type="PROSITE" id="PS51366">
    <property type="entry name" value="MI"/>
    <property type="match status" value="1"/>
</dbReference>
<evidence type="ECO:0000256" key="3">
    <source>
        <dbReference type="ARBA" id="ARBA00022553"/>
    </source>
</evidence>
<feature type="compositionally biased region" description="Polar residues" evidence="6">
    <location>
        <begin position="23"/>
        <end position="34"/>
    </location>
</feature>
<feature type="compositionally biased region" description="Polar residues" evidence="6">
    <location>
        <begin position="271"/>
        <end position="284"/>
    </location>
</feature>
<feature type="region of interest" description="Disordered" evidence="6">
    <location>
        <begin position="1125"/>
        <end position="1166"/>
    </location>
</feature>
<feature type="domain" description="W2" evidence="7">
    <location>
        <begin position="1496"/>
        <end position="1663"/>
    </location>
</feature>
<organism evidence="9 10">
    <name type="scientific">Pyrocoelia pectoralis</name>
    <dbReference type="NCBI Taxonomy" id="417401"/>
    <lineage>
        <taxon>Eukaryota</taxon>
        <taxon>Metazoa</taxon>
        <taxon>Ecdysozoa</taxon>
        <taxon>Arthropoda</taxon>
        <taxon>Hexapoda</taxon>
        <taxon>Insecta</taxon>
        <taxon>Pterygota</taxon>
        <taxon>Neoptera</taxon>
        <taxon>Endopterygota</taxon>
        <taxon>Coleoptera</taxon>
        <taxon>Polyphaga</taxon>
        <taxon>Elateriformia</taxon>
        <taxon>Elateroidea</taxon>
        <taxon>Lampyridae</taxon>
        <taxon>Lampyrinae</taxon>
        <taxon>Pyrocoelia</taxon>
    </lineage>
</organism>
<feature type="region of interest" description="Disordered" evidence="6">
    <location>
        <begin position="788"/>
        <end position="831"/>
    </location>
</feature>
<feature type="compositionally biased region" description="Polar residues" evidence="6">
    <location>
        <begin position="126"/>
        <end position="136"/>
    </location>
</feature>
<feature type="region of interest" description="Disordered" evidence="6">
    <location>
        <begin position="204"/>
        <end position="236"/>
    </location>
</feature>
<evidence type="ECO:0000256" key="1">
    <source>
        <dbReference type="ARBA" id="ARBA00005775"/>
    </source>
</evidence>
<feature type="compositionally biased region" description="Low complexity" evidence="6">
    <location>
        <begin position="47"/>
        <end position="61"/>
    </location>
</feature>
<evidence type="ECO:0000256" key="2">
    <source>
        <dbReference type="ARBA" id="ARBA00022540"/>
    </source>
</evidence>
<keyword evidence="10" id="KW-1185">Reference proteome</keyword>
<dbReference type="Pfam" id="PF02020">
    <property type="entry name" value="W2"/>
    <property type="match status" value="1"/>
</dbReference>
<dbReference type="PANTHER" id="PTHR23253">
    <property type="entry name" value="EUKARYOTIC TRANSLATION INITIATION FACTOR 4 GAMMA"/>
    <property type="match status" value="1"/>
</dbReference>
<evidence type="ECO:0000313" key="9">
    <source>
        <dbReference type="EMBL" id="KAK5645721.1"/>
    </source>
</evidence>